<dbReference type="EC" id="2.3.1.48" evidence="8"/>
<dbReference type="PROSITE" id="PS00678">
    <property type="entry name" value="WD_REPEATS_1"/>
    <property type="match status" value="4"/>
</dbReference>
<proteinExistence type="predicted"/>
<sequence length="1037" mass="110950">MSGRGKIRVMCRYICAGLFACGLAGFPFVSSALEQATRLLNGHSNEVLAVAFSPDGRLIASAGTDQTIRLWDPDTGRDVRVLRGHLGAVHALAFSPDGAQLASGSADTSIRIWDVASGRELHAVTSTFGAIRAITFSADGKTIASGGNDRSFRLWEAATGKELKSVRGQFGVVFALQFSPDGKTLATGSSDMQVHLWDLATGRQRQALSGHGGAVHSLAFHPNSQWLASASADGSIRLWDLESGQEHLTLTGHKGEVYAIVFSSDGRALVSAGADGTVRVWDVASGNERHTLGGHKGPVWSLAMSPDGSLVASGGRDRSVRLQPPTPPTLSAQLSEKVQRRGNEVGTPPSPPPLAEADLAIRPMEAKAGSEVTLTLAVRNTGKGPLYRFQARIKSDDPALDGHLFYLGKIEGGQSAEDVVTIKVPADRPDGSVPVRVEFEEYNGFVPENLKAVLALKGLPRPRFAYTLQIIDDGSGNSVGNGDGRLQRGEAVDLLVTVKNVGAVQAQNTSVDISIPPNPSLKLSKSQVDFGLLKPDEAKHATVNLFVGRDIREDQIPIRLFIKERGLHTTLDDTMKVAVDHKAAPQIVATNKLVSVGTQSAKIHSGAGTEASVIASAAKDQGLAVTGELGDWYRIQISPKEIGWIAKADVIESQQPVKGEMPIPTISGTPVVKLYQNAPPVIAMATPSDGTEVGVERINLAGAAASEKGVARVEIRLNGHLVTQRDSRGIAVKPGGSDIQTNVEFSERLALQEGKNQIVVTAVDRDNLSASRTLHVTRVVDRGKIWAVVIGISNYKGVQPLRYADKDALAFHDYLANHIGIPKEQTTLLLNEQATLMNLKRTLGTDLRRKAGEKDTIIVYYAGHGAPEADSSAGDDDGLEKYIVPYDADPRDLYTTGLPMREIETIFQRLTPERIIFISDSCYSGATAGRTFATASRRAVVSENFLSRLSKGKGRIVLSASKASEVSEEREDLGHGVFTYYLLEGLHGKADADKDGIVTVDEVYGYVAKKVPEVTGQNQHPIKKGEVEGQLVLGHVR</sequence>
<dbReference type="GO" id="GO:0061733">
    <property type="term" value="F:protein-lysine-acetyltransferase activity"/>
    <property type="evidence" value="ECO:0007669"/>
    <property type="project" value="UniProtKB-EC"/>
</dbReference>
<dbReference type="STRING" id="1325564.NSJP_3046"/>
<dbReference type="Pfam" id="PF00400">
    <property type="entry name" value="WD40"/>
    <property type="match status" value="7"/>
</dbReference>
<dbReference type="PROSITE" id="PS50294">
    <property type="entry name" value="WD_REPEATS_REGION"/>
    <property type="match status" value="7"/>
</dbReference>
<dbReference type="GO" id="GO:0006508">
    <property type="term" value="P:proteolysis"/>
    <property type="evidence" value="ECO:0007669"/>
    <property type="project" value="InterPro"/>
</dbReference>
<dbReference type="InterPro" id="IPR011600">
    <property type="entry name" value="Pept_C14_caspase"/>
</dbReference>
<dbReference type="SUPFAM" id="SSF50978">
    <property type="entry name" value="WD40 repeat-like"/>
    <property type="match status" value="1"/>
</dbReference>
<dbReference type="InterPro" id="IPR036322">
    <property type="entry name" value="WD40_repeat_dom_sf"/>
</dbReference>
<evidence type="ECO:0000256" key="4">
    <source>
        <dbReference type="SAM" id="MobiDB-lite"/>
    </source>
</evidence>
<feature type="repeat" description="WD" evidence="3">
    <location>
        <begin position="124"/>
        <end position="165"/>
    </location>
</feature>
<accession>A0A1W1I8U6</accession>
<feature type="region of interest" description="Disordered" evidence="4">
    <location>
        <begin position="312"/>
        <end position="354"/>
    </location>
</feature>
<keyword evidence="8" id="KW-0808">Transferase</keyword>
<feature type="repeat" description="WD" evidence="3">
    <location>
        <begin position="292"/>
        <end position="322"/>
    </location>
</feature>
<keyword evidence="5" id="KW-0732">Signal</keyword>
<feature type="domain" description="Peptidase C14 caspase" evidence="6">
    <location>
        <begin position="786"/>
        <end position="1022"/>
    </location>
</feature>
<dbReference type="GO" id="GO:0004197">
    <property type="term" value="F:cysteine-type endopeptidase activity"/>
    <property type="evidence" value="ECO:0007669"/>
    <property type="project" value="InterPro"/>
</dbReference>
<keyword evidence="9" id="KW-1185">Reference proteome</keyword>
<dbReference type="KEGG" id="nja:NSJP_3046"/>
<organism evidence="8 9">
    <name type="scientific">Nitrospira japonica</name>
    <dbReference type="NCBI Taxonomy" id="1325564"/>
    <lineage>
        <taxon>Bacteria</taxon>
        <taxon>Pseudomonadati</taxon>
        <taxon>Nitrospirota</taxon>
        <taxon>Nitrospiria</taxon>
        <taxon>Nitrospirales</taxon>
        <taxon>Nitrospiraceae</taxon>
        <taxon>Nitrospira</taxon>
    </lineage>
</organism>
<dbReference type="InterPro" id="IPR020472">
    <property type="entry name" value="WD40_PAC1"/>
</dbReference>
<dbReference type="EMBL" id="LT828648">
    <property type="protein sequence ID" value="SLM49213.1"/>
    <property type="molecule type" value="Genomic_DNA"/>
</dbReference>
<dbReference type="InterPro" id="IPR013783">
    <property type="entry name" value="Ig-like_fold"/>
</dbReference>
<dbReference type="Pfam" id="PF17957">
    <property type="entry name" value="Big_7"/>
    <property type="match status" value="1"/>
</dbReference>
<dbReference type="RefSeq" id="WP_080887482.1">
    <property type="nucleotide sequence ID" value="NZ_LT828648.1"/>
</dbReference>
<name>A0A1W1I8U6_9BACT</name>
<feature type="domain" description="SH3b" evidence="7">
    <location>
        <begin position="601"/>
        <end position="650"/>
    </location>
</feature>
<dbReference type="PROSITE" id="PS50082">
    <property type="entry name" value="WD_REPEATS_2"/>
    <property type="match status" value="7"/>
</dbReference>
<feature type="repeat" description="WD" evidence="3">
    <location>
        <begin position="166"/>
        <end position="207"/>
    </location>
</feature>
<evidence type="ECO:0000259" key="6">
    <source>
        <dbReference type="Pfam" id="PF00656"/>
    </source>
</evidence>
<evidence type="ECO:0000313" key="8">
    <source>
        <dbReference type="EMBL" id="SLM49213.1"/>
    </source>
</evidence>
<dbReference type="Pfam" id="PF08239">
    <property type="entry name" value="SH3_3"/>
    <property type="match status" value="1"/>
</dbReference>
<dbReference type="PANTHER" id="PTHR19879">
    <property type="entry name" value="TRANSCRIPTION INITIATION FACTOR TFIID"/>
    <property type="match status" value="1"/>
</dbReference>
<evidence type="ECO:0000256" key="3">
    <source>
        <dbReference type="PROSITE-ProRule" id="PRU00221"/>
    </source>
</evidence>
<protein>
    <submittedName>
        <fullName evidence="8">Putative Histone acetyltransferase</fullName>
        <ecNumber evidence="8">2.3.1.48</ecNumber>
    </submittedName>
</protein>
<dbReference type="CDD" id="cd00200">
    <property type="entry name" value="WD40"/>
    <property type="match status" value="1"/>
</dbReference>
<dbReference type="InterPro" id="IPR029030">
    <property type="entry name" value="Caspase-like_dom_sf"/>
</dbReference>
<dbReference type="Gene3D" id="2.60.40.10">
    <property type="entry name" value="Immunoglobulins"/>
    <property type="match status" value="1"/>
</dbReference>
<feature type="repeat" description="WD" evidence="3">
    <location>
        <begin position="208"/>
        <end position="249"/>
    </location>
</feature>
<keyword evidence="8" id="KW-0012">Acyltransferase</keyword>
<dbReference type="Gene3D" id="3.40.50.1460">
    <property type="match status" value="1"/>
</dbReference>
<feature type="repeat" description="WD" evidence="3">
    <location>
        <begin position="82"/>
        <end position="123"/>
    </location>
</feature>
<feature type="chain" id="PRO_5012370790" evidence="5">
    <location>
        <begin position="33"/>
        <end position="1037"/>
    </location>
</feature>
<dbReference type="InterPro" id="IPR001680">
    <property type="entry name" value="WD40_rpt"/>
</dbReference>
<dbReference type="SMART" id="SM00320">
    <property type="entry name" value="WD40"/>
    <property type="match status" value="7"/>
</dbReference>
<evidence type="ECO:0000259" key="7">
    <source>
        <dbReference type="Pfam" id="PF08239"/>
    </source>
</evidence>
<dbReference type="Gene3D" id="2.130.10.10">
    <property type="entry name" value="YVTN repeat-like/Quinoprotein amine dehydrogenase"/>
    <property type="match status" value="3"/>
</dbReference>
<dbReference type="PROSITE" id="PS00018">
    <property type="entry name" value="EF_HAND_1"/>
    <property type="match status" value="1"/>
</dbReference>
<feature type="signal peptide" evidence="5">
    <location>
        <begin position="1"/>
        <end position="32"/>
    </location>
</feature>
<dbReference type="InterPro" id="IPR003646">
    <property type="entry name" value="SH3-like_bac-type"/>
</dbReference>
<dbReference type="Pfam" id="PF00656">
    <property type="entry name" value="Peptidase_C14"/>
    <property type="match status" value="1"/>
</dbReference>
<dbReference type="InterPro" id="IPR015943">
    <property type="entry name" value="WD40/YVTN_repeat-like_dom_sf"/>
</dbReference>
<dbReference type="SUPFAM" id="SSF52129">
    <property type="entry name" value="Caspase-like"/>
    <property type="match status" value="1"/>
</dbReference>
<evidence type="ECO:0000256" key="1">
    <source>
        <dbReference type="ARBA" id="ARBA00022574"/>
    </source>
</evidence>
<dbReference type="Gene3D" id="2.30.30.40">
    <property type="entry name" value="SH3 Domains"/>
    <property type="match status" value="1"/>
</dbReference>
<dbReference type="PANTHER" id="PTHR19879:SF9">
    <property type="entry name" value="TRANSCRIPTION INITIATION FACTOR TFIID SUBUNIT 5"/>
    <property type="match status" value="1"/>
</dbReference>
<keyword evidence="1 3" id="KW-0853">WD repeat</keyword>
<dbReference type="PRINTS" id="PR00320">
    <property type="entry name" value="GPROTEINBRPT"/>
</dbReference>
<evidence type="ECO:0000256" key="5">
    <source>
        <dbReference type="SAM" id="SignalP"/>
    </source>
</evidence>
<feature type="repeat" description="WD" evidence="3">
    <location>
        <begin position="250"/>
        <end position="291"/>
    </location>
</feature>
<dbReference type="AlphaFoldDB" id="A0A1W1I8U6"/>
<reference evidence="8 9" key="1">
    <citation type="submission" date="2017-03" db="EMBL/GenBank/DDBJ databases">
        <authorList>
            <person name="Afonso C.L."/>
            <person name="Miller P.J."/>
            <person name="Scott M.A."/>
            <person name="Spackman E."/>
            <person name="Goraichik I."/>
            <person name="Dimitrov K.M."/>
            <person name="Suarez D.L."/>
            <person name="Swayne D.E."/>
        </authorList>
    </citation>
    <scope>NUCLEOTIDE SEQUENCE [LARGE SCALE GENOMIC DNA]</scope>
    <source>
        <strain evidence="8">Genome sequencing of Nitrospira japonica strain NJ11</strain>
    </source>
</reference>
<dbReference type="InterPro" id="IPR019775">
    <property type="entry name" value="WD40_repeat_CS"/>
</dbReference>
<gene>
    <name evidence="8" type="ORF">NSJP_3046</name>
</gene>
<feature type="repeat" description="WD" evidence="3">
    <location>
        <begin position="40"/>
        <end position="81"/>
    </location>
</feature>
<keyword evidence="2" id="KW-0677">Repeat</keyword>
<dbReference type="OrthoDB" id="1492850at2"/>
<evidence type="ECO:0000256" key="2">
    <source>
        <dbReference type="ARBA" id="ARBA00022737"/>
    </source>
</evidence>
<dbReference type="Proteomes" id="UP000192042">
    <property type="component" value="Chromosome I"/>
</dbReference>
<evidence type="ECO:0000313" key="9">
    <source>
        <dbReference type="Proteomes" id="UP000192042"/>
    </source>
</evidence>
<dbReference type="InterPro" id="IPR018247">
    <property type="entry name" value="EF_Hand_1_Ca_BS"/>
</dbReference>